<dbReference type="Proteomes" id="UP001164746">
    <property type="component" value="Chromosome 4"/>
</dbReference>
<dbReference type="PANTHER" id="PTHR16469">
    <property type="entry name" value="UBIQUITIN-ASSOCIATED AND SH3 DOMAIN-CONTAINING BA-RELATED"/>
    <property type="match status" value="1"/>
</dbReference>
<evidence type="ECO:0000313" key="1">
    <source>
        <dbReference type="EMBL" id="WAR01715.1"/>
    </source>
</evidence>
<sequence>MPSIVDIFVLVTFQLNRGPADDNLDTEALNMISEYLDECPGPLKLDFFNQNNFIGCFLKDNCYKYFTELVSKFGAECKKYGINVEPVKKQLHITLAYQYSSEYHEELMQQARGIDLNAACQWEVRRVKKTYHATLEDELDLIIGDYVFMDPNEPTRSTDQWYFGTSWLTGRQSMFPGPYTERTSETWTWALHASELLVQKETPSPVCNGDSHAHMPLPKPPKASGETYEAVWKADPTYAKVNKEVKKSPVPRKEVRPQDLGIPRSLVVMRHGERMDFLFGRSWVDLCFDDDGNYRPSDLNMPKSMPKRAGTHYEYAKDAPLTTLGSFQAHLTGMGQATVPLHVEPGIFEWLGWYQLGLPKFFTPTELKSHGFNVDLSYKPFVPITKFDMEENIEGYYRRSGETSRNIVIRHQQEGGNILILGHAGSLEVCTRQLLRKTPRPDRDFRDLCAKVPYCGLLSITECLRTQKWSMGDAPILSLTHGQNKQMVMTKLSLSLDYF</sequence>
<proteinExistence type="predicted"/>
<organism evidence="1 2">
    <name type="scientific">Mya arenaria</name>
    <name type="common">Soft-shell clam</name>
    <dbReference type="NCBI Taxonomy" id="6604"/>
    <lineage>
        <taxon>Eukaryota</taxon>
        <taxon>Metazoa</taxon>
        <taxon>Spiralia</taxon>
        <taxon>Lophotrochozoa</taxon>
        <taxon>Mollusca</taxon>
        <taxon>Bivalvia</taxon>
        <taxon>Autobranchia</taxon>
        <taxon>Heteroconchia</taxon>
        <taxon>Euheterodonta</taxon>
        <taxon>Imparidentia</taxon>
        <taxon>Neoheterodontei</taxon>
        <taxon>Myida</taxon>
        <taxon>Myoidea</taxon>
        <taxon>Myidae</taxon>
        <taxon>Mya</taxon>
    </lineage>
</organism>
<accession>A0ABY7DVH3</accession>
<dbReference type="SUPFAM" id="SSF50044">
    <property type="entry name" value="SH3-domain"/>
    <property type="match status" value="1"/>
</dbReference>
<dbReference type="InterPro" id="IPR036028">
    <property type="entry name" value="SH3-like_dom_sf"/>
</dbReference>
<dbReference type="PANTHER" id="PTHR16469:SF27">
    <property type="entry name" value="UBIQUITIN-ASSOCIATED AND SH3 DOMAIN-CONTAINING BA-RELATED"/>
    <property type="match status" value="1"/>
</dbReference>
<protein>
    <submittedName>
        <fullName evidence="1">UBS3B-like protein</fullName>
    </submittedName>
</protein>
<dbReference type="InterPro" id="IPR029033">
    <property type="entry name" value="His_PPase_superfam"/>
</dbReference>
<dbReference type="Gene3D" id="2.30.30.40">
    <property type="entry name" value="SH3 Domains"/>
    <property type="match status" value="1"/>
</dbReference>
<name>A0ABY7DVH3_MYAAR</name>
<reference evidence="1" key="1">
    <citation type="submission" date="2022-11" db="EMBL/GenBank/DDBJ databases">
        <title>Centuries of genome instability and evolution in soft-shell clam transmissible cancer (bioRxiv).</title>
        <authorList>
            <person name="Hart S.F.M."/>
            <person name="Yonemitsu M.A."/>
            <person name="Giersch R.M."/>
            <person name="Beal B.F."/>
            <person name="Arriagada G."/>
            <person name="Davis B.W."/>
            <person name="Ostrander E.A."/>
            <person name="Goff S.P."/>
            <person name="Metzger M.J."/>
        </authorList>
    </citation>
    <scope>NUCLEOTIDE SEQUENCE</scope>
    <source>
        <strain evidence="1">MELC-2E11</strain>
        <tissue evidence="1">Siphon/mantle</tissue>
    </source>
</reference>
<dbReference type="Gene3D" id="3.40.50.1240">
    <property type="entry name" value="Phosphoglycerate mutase-like"/>
    <property type="match status" value="2"/>
</dbReference>
<evidence type="ECO:0000313" key="2">
    <source>
        <dbReference type="Proteomes" id="UP001164746"/>
    </source>
</evidence>
<dbReference type="SUPFAM" id="SSF53254">
    <property type="entry name" value="Phosphoglycerate mutase-like"/>
    <property type="match status" value="1"/>
</dbReference>
<dbReference type="InterPro" id="IPR051710">
    <property type="entry name" value="Phosphatase_SH3-domain"/>
</dbReference>
<gene>
    <name evidence="1" type="ORF">MAR_008273</name>
</gene>
<keyword evidence="2" id="KW-1185">Reference proteome</keyword>
<dbReference type="EMBL" id="CP111015">
    <property type="protein sequence ID" value="WAR01715.1"/>
    <property type="molecule type" value="Genomic_DNA"/>
</dbReference>